<feature type="region of interest" description="Disordered" evidence="1">
    <location>
        <begin position="1"/>
        <end position="70"/>
    </location>
</feature>
<dbReference type="SUPFAM" id="SSF53474">
    <property type="entry name" value="alpha/beta-Hydrolases"/>
    <property type="match status" value="1"/>
</dbReference>
<dbReference type="EMBL" id="KN846953">
    <property type="protein sequence ID" value="KIV78565.1"/>
    <property type="molecule type" value="Genomic_DNA"/>
</dbReference>
<dbReference type="AlphaFoldDB" id="A0A0D1VRB1"/>
<evidence type="ECO:0000313" key="2">
    <source>
        <dbReference type="EMBL" id="KIV78565.1"/>
    </source>
</evidence>
<name>A0A0D1VRB1_9EURO</name>
<evidence type="ECO:0000256" key="1">
    <source>
        <dbReference type="SAM" id="MobiDB-lite"/>
    </source>
</evidence>
<feature type="compositionally biased region" description="Basic and acidic residues" evidence="1">
    <location>
        <begin position="15"/>
        <end position="26"/>
    </location>
</feature>
<dbReference type="PANTHER" id="PTHR47842">
    <property type="entry name" value="EXPRESSED PROTEIN"/>
    <property type="match status" value="1"/>
</dbReference>
<organism evidence="2 3">
    <name type="scientific">Exophiala sideris</name>
    <dbReference type="NCBI Taxonomy" id="1016849"/>
    <lineage>
        <taxon>Eukaryota</taxon>
        <taxon>Fungi</taxon>
        <taxon>Dikarya</taxon>
        <taxon>Ascomycota</taxon>
        <taxon>Pezizomycotina</taxon>
        <taxon>Eurotiomycetes</taxon>
        <taxon>Chaetothyriomycetidae</taxon>
        <taxon>Chaetothyriales</taxon>
        <taxon>Herpotrichiellaceae</taxon>
        <taxon>Exophiala</taxon>
    </lineage>
</organism>
<feature type="compositionally biased region" description="Basic and acidic residues" evidence="1">
    <location>
        <begin position="454"/>
        <end position="478"/>
    </location>
</feature>
<proteinExistence type="predicted"/>
<feature type="region of interest" description="Disordered" evidence="1">
    <location>
        <begin position="410"/>
        <end position="485"/>
    </location>
</feature>
<dbReference type="InterPro" id="IPR029058">
    <property type="entry name" value="AB_hydrolase_fold"/>
</dbReference>
<feature type="region of interest" description="Disordered" evidence="1">
    <location>
        <begin position="355"/>
        <end position="380"/>
    </location>
</feature>
<dbReference type="STRING" id="1016849.A0A0D1VRB1"/>
<dbReference type="PANTHER" id="PTHR47842:SF3">
    <property type="entry name" value="DUF676 DOMAIN-CONTAINING PROTEIN"/>
    <property type="match status" value="1"/>
</dbReference>
<protein>
    <recommendedName>
        <fullName evidence="4">DUF676 domain-containing protein</fullName>
    </recommendedName>
</protein>
<reference evidence="2 3" key="1">
    <citation type="submission" date="2015-01" db="EMBL/GenBank/DDBJ databases">
        <title>The Genome Sequence of Exophiala sideris CBS121828.</title>
        <authorList>
            <consortium name="The Broad Institute Genomics Platform"/>
            <person name="Cuomo C."/>
            <person name="de Hoog S."/>
            <person name="Gorbushina A."/>
            <person name="Stielow B."/>
            <person name="Teixiera M."/>
            <person name="Abouelleil A."/>
            <person name="Chapman S.B."/>
            <person name="Priest M."/>
            <person name="Young S.K."/>
            <person name="Wortman J."/>
            <person name="Nusbaum C."/>
            <person name="Birren B."/>
        </authorList>
    </citation>
    <scope>NUCLEOTIDE SEQUENCE [LARGE SCALE GENOMIC DNA]</scope>
    <source>
        <strain evidence="2 3">CBS 121828</strain>
    </source>
</reference>
<dbReference type="Gene3D" id="3.40.50.1820">
    <property type="entry name" value="alpha/beta hydrolase"/>
    <property type="match status" value="1"/>
</dbReference>
<gene>
    <name evidence="2" type="ORF">PV11_06209</name>
</gene>
<dbReference type="HOGENOM" id="CLU_008869_0_0_1"/>
<evidence type="ECO:0008006" key="4">
    <source>
        <dbReference type="Google" id="ProtNLM"/>
    </source>
</evidence>
<accession>A0A0D1VRB1</accession>
<dbReference type="OrthoDB" id="3248508at2759"/>
<feature type="compositionally biased region" description="Low complexity" evidence="1">
    <location>
        <begin position="367"/>
        <end position="380"/>
    </location>
</feature>
<evidence type="ECO:0000313" key="3">
    <source>
        <dbReference type="Proteomes" id="UP000053599"/>
    </source>
</evidence>
<feature type="compositionally biased region" description="Polar residues" evidence="1">
    <location>
        <begin position="410"/>
        <end position="424"/>
    </location>
</feature>
<dbReference type="Proteomes" id="UP000053599">
    <property type="component" value="Unassembled WGS sequence"/>
</dbReference>
<sequence length="554" mass="61013">MAGKPPLPPRTLHIPPDDKTTSHDPSNEASAQQTLLDAAVTVPQASNSLYPGGLNDPRASSTQSLGPVKSSSDERRTLLIIYIHGFLGDETSFRSFPAHVHGLLSTALAPTHVVYTKIYPRYKSRKNISFATNDFSKWLAVHESDTTDVILAGHSLGGILAAEVILLPPEAVQSNELFRHRILGLLAFDVPYFGMHPGVVGTGIASLFRTPAELVEAASPDFGPFSEPSPVTSDPTYNPSYDNDMRLASRKGKLERAWYFFNKHAGALSKAASDYVSSHLEFGGCLADYIGLRRRYSAIRALEDVNELMRPKAANGRLNKRVRFVNYYTVSTGPAKREATSPAKAPDLLELPEEASAQQAFSHDRSGNSTPNSLSLTSTASPRLSLEEYRDDEIITKDEVIAKDLENLSIDPQGSSISTVSLPQQPAEAMLTAQEQSSLQDEEDVKLVSSNSNEIREDHDGQKEKGEEKPAKKPKDRTFCMLPSKNSLTGQRDSSWIKVHMTGIDEVQAHTSMFIMGETYIALVQDTVNRVEQWVQEDATRRMILAEMDAETWE</sequence>